<evidence type="ECO:0000256" key="11">
    <source>
        <dbReference type="PROSITE-ProRule" id="PRU00043"/>
    </source>
</evidence>
<protein>
    <submittedName>
        <fullName evidence="14">Cadherin-like protein 26</fullName>
    </submittedName>
</protein>
<keyword evidence="8" id="KW-1133">Transmembrane helix</keyword>
<gene>
    <name evidence="14" type="primary">CDH26_1</name>
    <name evidence="14" type="ORF">EYF80_059748</name>
</gene>
<accession>A0A4Z2ENF8</accession>
<dbReference type="GO" id="GO:0007156">
    <property type="term" value="P:homophilic cell adhesion via plasma membrane adhesion molecules"/>
    <property type="evidence" value="ECO:0007669"/>
    <property type="project" value="InterPro"/>
</dbReference>
<dbReference type="GO" id="GO:0005912">
    <property type="term" value="C:adherens junction"/>
    <property type="evidence" value="ECO:0007669"/>
    <property type="project" value="TreeGrafter"/>
</dbReference>
<dbReference type="FunFam" id="2.60.40.60:FF:000158">
    <property type="entry name" value="Dachsous cadherin-related 1"/>
    <property type="match status" value="1"/>
</dbReference>
<dbReference type="AlphaFoldDB" id="A0A4Z2ENF8"/>
<evidence type="ECO:0000256" key="8">
    <source>
        <dbReference type="ARBA" id="ARBA00022989"/>
    </source>
</evidence>
<name>A0A4Z2ENF8_9TELE</name>
<evidence type="ECO:0000313" key="15">
    <source>
        <dbReference type="Proteomes" id="UP000314294"/>
    </source>
</evidence>
<keyword evidence="10" id="KW-0325">Glycoprotein</keyword>
<dbReference type="PANTHER" id="PTHR24027">
    <property type="entry name" value="CADHERIN-23"/>
    <property type="match status" value="1"/>
</dbReference>
<dbReference type="PROSITE" id="PS50268">
    <property type="entry name" value="CADHERIN_2"/>
    <property type="match status" value="2"/>
</dbReference>
<dbReference type="GO" id="GO:0016339">
    <property type="term" value="P:calcium-dependent cell-cell adhesion via plasma membrane cell adhesion molecules"/>
    <property type="evidence" value="ECO:0007669"/>
    <property type="project" value="TreeGrafter"/>
</dbReference>
<evidence type="ECO:0000256" key="4">
    <source>
        <dbReference type="ARBA" id="ARBA00022729"/>
    </source>
</evidence>
<keyword evidence="3" id="KW-0812">Transmembrane</keyword>
<dbReference type="GO" id="GO:0000902">
    <property type="term" value="P:cell morphogenesis"/>
    <property type="evidence" value="ECO:0007669"/>
    <property type="project" value="TreeGrafter"/>
</dbReference>
<dbReference type="InterPro" id="IPR002126">
    <property type="entry name" value="Cadherin-like_dom"/>
</dbReference>
<evidence type="ECO:0000256" key="3">
    <source>
        <dbReference type="ARBA" id="ARBA00022692"/>
    </source>
</evidence>
<keyword evidence="7" id="KW-0130">Cell adhesion</keyword>
<dbReference type="SMART" id="SM00112">
    <property type="entry name" value="CA"/>
    <property type="match status" value="2"/>
</dbReference>
<sequence length="233" mass="25687">MRKSPCFRCARLLVLQVVSSSGAMCSELLSRHRRGWIVGSFTIEEGLPGPFPYELGKESGTVYVHRAVDYEEHAMLKLKFDARKTDMSIETSLKVEITILDINDNPPRFQRDLFDISVGEETTQGSHLLTVVAFDRDQRGSLNSTFHYEIKSVAPNTPDTEFFIDESGSISFKGCLDHEASVCVADVFTVVVEAKDHGDVVSLSSSTTVVIHVEGGNNHLPTISGHTVSLVAR</sequence>
<comment type="caution">
    <text evidence="14">The sequence shown here is derived from an EMBL/GenBank/DDBJ whole genome shotgun (WGS) entry which is preliminary data.</text>
</comment>
<keyword evidence="2" id="KW-1003">Cell membrane</keyword>
<reference evidence="14 15" key="1">
    <citation type="submission" date="2019-03" db="EMBL/GenBank/DDBJ databases">
        <title>First draft genome of Liparis tanakae, snailfish: a comprehensive survey of snailfish specific genes.</title>
        <authorList>
            <person name="Kim W."/>
            <person name="Song I."/>
            <person name="Jeong J.-H."/>
            <person name="Kim D."/>
            <person name="Kim S."/>
            <person name="Ryu S."/>
            <person name="Song J.Y."/>
            <person name="Lee S.K."/>
        </authorList>
    </citation>
    <scope>NUCLEOTIDE SEQUENCE [LARGE SCALE GENOMIC DNA]</scope>
    <source>
        <tissue evidence="14">Muscle</tissue>
    </source>
</reference>
<evidence type="ECO:0000256" key="2">
    <source>
        <dbReference type="ARBA" id="ARBA00022475"/>
    </source>
</evidence>
<dbReference type="GO" id="GO:0045296">
    <property type="term" value="F:cadherin binding"/>
    <property type="evidence" value="ECO:0007669"/>
    <property type="project" value="TreeGrafter"/>
</dbReference>
<evidence type="ECO:0000256" key="1">
    <source>
        <dbReference type="ARBA" id="ARBA00004251"/>
    </source>
</evidence>
<evidence type="ECO:0000256" key="12">
    <source>
        <dbReference type="SAM" id="SignalP"/>
    </source>
</evidence>
<dbReference type="SUPFAM" id="SSF49313">
    <property type="entry name" value="Cadherin-like"/>
    <property type="match status" value="2"/>
</dbReference>
<evidence type="ECO:0000259" key="13">
    <source>
        <dbReference type="PROSITE" id="PS50268"/>
    </source>
</evidence>
<dbReference type="OrthoDB" id="9045962at2759"/>
<dbReference type="InterPro" id="IPR020894">
    <property type="entry name" value="Cadherin_CS"/>
</dbReference>
<feature type="signal peptide" evidence="12">
    <location>
        <begin position="1"/>
        <end position="25"/>
    </location>
</feature>
<dbReference type="EMBL" id="SRLO01004855">
    <property type="protein sequence ID" value="TNN30101.1"/>
    <property type="molecule type" value="Genomic_DNA"/>
</dbReference>
<dbReference type="GO" id="GO:0016342">
    <property type="term" value="C:catenin complex"/>
    <property type="evidence" value="ECO:0007669"/>
    <property type="project" value="TreeGrafter"/>
</dbReference>
<dbReference type="GO" id="GO:0007043">
    <property type="term" value="P:cell-cell junction assembly"/>
    <property type="evidence" value="ECO:0007669"/>
    <property type="project" value="TreeGrafter"/>
</dbReference>
<dbReference type="PRINTS" id="PR00205">
    <property type="entry name" value="CADHERIN"/>
</dbReference>
<evidence type="ECO:0000313" key="14">
    <source>
        <dbReference type="EMBL" id="TNN30101.1"/>
    </source>
</evidence>
<dbReference type="GO" id="GO:0044331">
    <property type="term" value="P:cell-cell adhesion mediated by cadherin"/>
    <property type="evidence" value="ECO:0007669"/>
    <property type="project" value="TreeGrafter"/>
</dbReference>
<keyword evidence="5" id="KW-0677">Repeat</keyword>
<dbReference type="Pfam" id="PF00028">
    <property type="entry name" value="Cadherin"/>
    <property type="match status" value="1"/>
</dbReference>
<dbReference type="GO" id="GO:0034332">
    <property type="term" value="P:adherens junction organization"/>
    <property type="evidence" value="ECO:0007669"/>
    <property type="project" value="TreeGrafter"/>
</dbReference>
<dbReference type="Gene3D" id="2.60.40.60">
    <property type="entry name" value="Cadherins"/>
    <property type="match status" value="2"/>
</dbReference>
<keyword evidence="15" id="KW-1185">Reference proteome</keyword>
<comment type="subcellular location">
    <subcellularLocation>
        <location evidence="1">Cell membrane</location>
        <topology evidence="1">Single-pass type I membrane protein</topology>
    </subcellularLocation>
</comment>
<evidence type="ECO:0000256" key="9">
    <source>
        <dbReference type="ARBA" id="ARBA00023136"/>
    </source>
</evidence>
<keyword evidence="4 12" id="KW-0732">Signal</keyword>
<dbReference type="Proteomes" id="UP000314294">
    <property type="component" value="Unassembled WGS sequence"/>
</dbReference>
<dbReference type="GO" id="GO:0005509">
    <property type="term" value="F:calcium ion binding"/>
    <property type="evidence" value="ECO:0007669"/>
    <property type="project" value="UniProtKB-UniRule"/>
</dbReference>
<feature type="domain" description="Cadherin" evidence="13">
    <location>
        <begin position="41"/>
        <end position="109"/>
    </location>
</feature>
<dbReference type="PROSITE" id="PS00232">
    <property type="entry name" value="CADHERIN_1"/>
    <property type="match status" value="1"/>
</dbReference>
<evidence type="ECO:0000256" key="5">
    <source>
        <dbReference type="ARBA" id="ARBA00022737"/>
    </source>
</evidence>
<dbReference type="InterPro" id="IPR015919">
    <property type="entry name" value="Cadherin-like_sf"/>
</dbReference>
<evidence type="ECO:0000256" key="6">
    <source>
        <dbReference type="ARBA" id="ARBA00022837"/>
    </source>
</evidence>
<dbReference type="InterPro" id="IPR039808">
    <property type="entry name" value="Cadherin"/>
</dbReference>
<proteinExistence type="predicted"/>
<feature type="chain" id="PRO_5021241540" evidence="12">
    <location>
        <begin position="26"/>
        <end position="233"/>
    </location>
</feature>
<dbReference type="CDD" id="cd11304">
    <property type="entry name" value="Cadherin_repeat"/>
    <property type="match status" value="2"/>
</dbReference>
<dbReference type="GO" id="GO:0008013">
    <property type="term" value="F:beta-catenin binding"/>
    <property type="evidence" value="ECO:0007669"/>
    <property type="project" value="TreeGrafter"/>
</dbReference>
<evidence type="ECO:0000256" key="7">
    <source>
        <dbReference type="ARBA" id="ARBA00022889"/>
    </source>
</evidence>
<dbReference type="GO" id="GO:0016477">
    <property type="term" value="P:cell migration"/>
    <property type="evidence" value="ECO:0007669"/>
    <property type="project" value="TreeGrafter"/>
</dbReference>
<dbReference type="PANTHER" id="PTHR24027:SF433">
    <property type="entry name" value="CADHERIN 27-RELATED"/>
    <property type="match status" value="1"/>
</dbReference>
<organism evidence="14 15">
    <name type="scientific">Liparis tanakae</name>
    <name type="common">Tanaka's snailfish</name>
    <dbReference type="NCBI Taxonomy" id="230148"/>
    <lineage>
        <taxon>Eukaryota</taxon>
        <taxon>Metazoa</taxon>
        <taxon>Chordata</taxon>
        <taxon>Craniata</taxon>
        <taxon>Vertebrata</taxon>
        <taxon>Euteleostomi</taxon>
        <taxon>Actinopterygii</taxon>
        <taxon>Neopterygii</taxon>
        <taxon>Teleostei</taxon>
        <taxon>Neoteleostei</taxon>
        <taxon>Acanthomorphata</taxon>
        <taxon>Eupercaria</taxon>
        <taxon>Perciformes</taxon>
        <taxon>Cottioidei</taxon>
        <taxon>Cottales</taxon>
        <taxon>Liparidae</taxon>
        <taxon>Liparis</taxon>
    </lineage>
</organism>
<evidence type="ECO:0000256" key="10">
    <source>
        <dbReference type="ARBA" id="ARBA00023180"/>
    </source>
</evidence>
<keyword evidence="9" id="KW-0472">Membrane</keyword>
<feature type="domain" description="Cadherin" evidence="13">
    <location>
        <begin position="110"/>
        <end position="223"/>
    </location>
</feature>
<keyword evidence="6 11" id="KW-0106">Calcium</keyword>